<name>A0A532V8G2_UNCT6</name>
<dbReference type="EMBL" id="NJBO01000004">
    <property type="protein sequence ID" value="TKJ43436.1"/>
    <property type="molecule type" value="Genomic_DNA"/>
</dbReference>
<evidence type="ECO:0000313" key="2">
    <source>
        <dbReference type="Proteomes" id="UP000317778"/>
    </source>
</evidence>
<sequence>MERINDQQRQLRELTHYQESLLSNVIIEFGSNMLVLNHPDVRGLHVKGDPTTQDVVVELFVHRVSSSLRLLAQEEYGGHGIRFFEPSVGHRIRASLS</sequence>
<accession>A0A532V8G2</accession>
<organism evidence="1 2">
    <name type="scientific">candidate division TA06 bacterium B3_TA06</name>
    <dbReference type="NCBI Taxonomy" id="2012487"/>
    <lineage>
        <taxon>Bacteria</taxon>
        <taxon>Bacteria division TA06</taxon>
    </lineage>
</organism>
<dbReference type="Proteomes" id="UP000317778">
    <property type="component" value="Unassembled WGS sequence"/>
</dbReference>
<reference evidence="1 2" key="1">
    <citation type="submission" date="2017-06" db="EMBL/GenBank/DDBJ databases">
        <title>Novel microbial phyla capable of carbon fixation and sulfur reduction in deep-sea sediments.</title>
        <authorList>
            <person name="Huang J."/>
            <person name="Baker B."/>
            <person name="Wang Y."/>
        </authorList>
    </citation>
    <scope>NUCLEOTIDE SEQUENCE [LARGE SCALE GENOMIC DNA]</scope>
    <source>
        <strain evidence="1">B3_TA06</strain>
    </source>
</reference>
<proteinExistence type="predicted"/>
<protein>
    <submittedName>
        <fullName evidence="1">Uncharacterized protein</fullName>
    </submittedName>
</protein>
<gene>
    <name evidence="1" type="ORF">CEE36_03630</name>
</gene>
<dbReference type="AlphaFoldDB" id="A0A532V8G2"/>
<evidence type="ECO:0000313" key="1">
    <source>
        <dbReference type="EMBL" id="TKJ43436.1"/>
    </source>
</evidence>
<comment type="caution">
    <text evidence="1">The sequence shown here is derived from an EMBL/GenBank/DDBJ whole genome shotgun (WGS) entry which is preliminary data.</text>
</comment>